<feature type="transmembrane region" description="Helical" evidence="6">
    <location>
        <begin position="465"/>
        <end position="486"/>
    </location>
</feature>
<feature type="transmembrane region" description="Helical" evidence="6">
    <location>
        <begin position="326"/>
        <end position="348"/>
    </location>
</feature>
<reference evidence="7 8" key="1">
    <citation type="journal article" date="2021" name="Nat. Commun.">
        <title>Genetic determinants of endophytism in the Arabidopsis root mycobiome.</title>
        <authorList>
            <person name="Mesny F."/>
            <person name="Miyauchi S."/>
            <person name="Thiergart T."/>
            <person name="Pickel B."/>
            <person name="Atanasova L."/>
            <person name="Karlsson M."/>
            <person name="Huettel B."/>
            <person name="Barry K.W."/>
            <person name="Haridas S."/>
            <person name="Chen C."/>
            <person name="Bauer D."/>
            <person name="Andreopoulos W."/>
            <person name="Pangilinan J."/>
            <person name="LaButti K."/>
            <person name="Riley R."/>
            <person name="Lipzen A."/>
            <person name="Clum A."/>
            <person name="Drula E."/>
            <person name="Henrissat B."/>
            <person name="Kohler A."/>
            <person name="Grigoriev I.V."/>
            <person name="Martin F.M."/>
            <person name="Hacquard S."/>
        </authorList>
    </citation>
    <scope>NUCLEOTIDE SEQUENCE [LARGE SCALE GENOMIC DNA]</scope>
    <source>
        <strain evidence="7 8">MPI-SDFR-AT-0080</strain>
    </source>
</reference>
<accession>A0ABQ8FZ76</accession>
<dbReference type="InterPro" id="IPR036259">
    <property type="entry name" value="MFS_trans_sf"/>
</dbReference>
<dbReference type="SUPFAM" id="SSF103473">
    <property type="entry name" value="MFS general substrate transporter"/>
    <property type="match status" value="1"/>
</dbReference>
<keyword evidence="4 6" id="KW-0472">Membrane</keyword>
<dbReference type="Gene3D" id="1.20.1250.20">
    <property type="entry name" value="MFS general substrate transporter like domains"/>
    <property type="match status" value="2"/>
</dbReference>
<keyword evidence="2 6" id="KW-0812">Transmembrane</keyword>
<feature type="transmembrane region" description="Helical" evidence="6">
    <location>
        <begin position="429"/>
        <end position="453"/>
    </location>
</feature>
<feature type="transmembrane region" description="Helical" evidence="6">
    <location>
        <begin position="404"/>
        <end position="423"/>
    </location>
</feature>
<name>A0ABQ8FZ76_9PEZI</name>
<feature type="transmembrane region" description="Helical" evidence="6">
    <location>
        <begin position="517"/>
        <end position="536"/>
    </location>
</feature>
<evidence type="ECO:0000256" key="1">
    <source>
        <dbReference type="ARBA" id="ARBA00004141"/>
    </source>
</evidence>
<protein>
    <submittedName>
        <fullName evidence="7">Major facilitator superfamily protein</fullName>
    </submittedName>
</protein>
<dbReference type="PANTHER" id="PTHR10924:SF6">
    <property type="entry name" value="SOLUTE CARRIER FAMILY 49 MEMBER A3"/>
    <property type="match status" value="1"/>
</dbReference>
<keyword evidence="8" id="KW-1185">Reference proteome</keyword>
<evidence type="ECO:0000256" key="3">
    <source>
        <dbReference type="ARBA" id="ARBA00022989"/>
    </source>
</evidence>
<dbReference type="InterPro" id="IPR049680">
    <property type="entry name" value="FLVCR1-2_SLC49-like"/>
</dbReference>
<feature type="region of interest" description="Disordered" evidence="5">
    <location>
        <begin position="550"/>
        <end position="578"/>
    </location>
</feature>
<gene>
    <name evidence="7" type="ORF">B0J12DRAFT_765259</name>
</gene>
<comment type="subcellular location">
    <subcellularLocation>
        <location evidence="1">Membrane</location>
        <topology evidence="1">Multi-pass membrane protein</topology>
    </subcellularLocation>
</comment>
<evidence type="ECO:0000313" key="7">
    <source>
        <dbReference type="EMBL" id="KAH7036806.1"/>
    </source>
</evidence>
<feature type="transmembrane region" description="Helical" evidence="6">
    <location>
        <begin position="285"/>
        <end position="305"/>
    </location>
</feature>
<feature type="compositionally biased region" description="Gly residues" evidence="5">
    <location>
        <begin position="562"/>
        <end position="578"/>
    </location>
</feature>
<dbReference type="Proteomes" id="UP000774617">
    <property type="component" value="Unassembled WGS sequence"/>
</dbReference>
<sequence length="578" mass="61902">MDAVPSQHHRAGEKMSNAHEVLGHGRDGSRDGDSIPAEAHHVQDGGHAARHAPGHYRVYKRRWFGLLQLVLLNVIISWDVGVYSHLDLHPDTDQFTQWLTFAAVSSDSAQYFRVSESTINWLSTAFLFAFVVISPGIPQLRLQLSAPLSYASREPLSLLQCFECHLNQPLCSHHSSAVILTLHRGPKPAIITASILTLIGNWVRYAGTRAGSHGYFGVVMFGQILIGLAQPFVLAAPTRYSDLWFTERGRISATALASLANPFGGALGQLIDPFWATKPSEVPNMVLYTAIISTIASLPSFFIPARPPTPPSASSSPKPTPLRTSIRSLLINPSFWLILIPFGVYVGFFNAFSTLLNQILYPYGFTETDAGICGALLIFVGLAASAILSPILDRRHPKPYLHTIRLLCPVIGICYLAFIFAPPTRSLGAPYAISALLGASSFALVPVALEYLVEATWPASPEAGSVLCWSSGQLLGAVFIVVMNALKEPGCASTAQCQEIGKHSEGWKPPGSMWRALIFQAVVAVAVLPAPLLLGVRRLGLGAGHRKGRMEAEDAEGAAPGVVGGGGGERAGEDGAGA</sequence>
<dbReference type="PANTHER" id="PTHR10924">
    <property type="entry name" value="MAJOR FACILITATOR SUPERFAMILY PROTEIN-RELATED"/>
    <property type="match status" value="1"/>
</dbReference>
<feature type="region of interest" description="Disordered" evidence="5">
    <location>
        <begin position="1"/>
        <end position="49"/>
    </location>
</feature>
<evidence type="ECO:0000256" key="4">
    <source>
        <dbReference type="ARBA" id="ARBA00023136"/>
    </source>
</evidence>
<evidence type="ECO:0000313" key="8">
    <source>
        <dbReference type="Proteomes" id="UP000774617"/>
    </source>
</evidence>
<feature type="transmembrane region" description="Helical" evidence="6">
    <location>
        <begin position="119"/>
        <end position="137"/>
    </location>
</feature>
<proteinExistence type="predicted"/>
<feature type="transmembrane region" description="Helical" evidence="6">
    <location>
        <begin position="368"/>
        <end position="392"/>
    </location>
</feature>
<evidence type="ECO:0000256" key="2">
    <source>
        <dbReference type="ARBA" id="ARBA00022692"/>
    </source>
</evidence>
<feature type="transmembrane region" description="Helical" evidence="6">
    <location>
        <begin position="63"/>
        <end position="83"/>
    </location>
</feature>
<dbReference type="Pfam" id="PF07690">
    <property type="entry name" value="MFS_1"/>
    <property type="match status" value="1"/>
</dbReference>
<organism evidence="7 8">
    <name type="scientific">Macrophomina phaseolina</name>
    <dbReference type="NCBI Taxonomy" id="35725"/>
    <lineage>
        <taxon>Eukaryota</taxon>
        <taxon>Fungi</taxon>
        <taxon>Dikarya</taxon>
        <taxon>Ascomycota</taxon>
        <taxon>Pezizomycotina</taxon>
        <taxon>Dothideomycetes</taxon>
        <taxon>Dothideomycetes incertae sedis</taxon>
        <taxon>Botryosphaeriales</taxon>
        <taxon>Botryosphaeriaceae</taxon>
        <taxon>Macrophomina</taxon>
    </lineage>
</organism>
<evidence type="ECO:0000256" key="5">
    <source>
        <dbReference type="SAM" id="MobiDB-lite"/>
    </source>
</evidence>
<keyword evidence="3 6" id="KW-1133">Transmembrane helix</keyword>
<feature type="transmembrane region" description="Helical" evidence="6">
    <location>
        <begin position="214"/>
        <end position="236"/>
    </location>
</feature>
<dbReference type="EMBL" id="JAGTJR010000034">
    <property type="protein sequence ID" value="KAH7036806.1"/>
    <property type="molecule type" value="Genomic_DNA"/>
</dbReference>
<comment type="caution">
    <text evidence="7">The sequence shown here is derived from an EMBL/GenBank/DDBJ whole genome shotgun (WGS) entry which is preliminary data.</text>
</comment>
<evidence type="ECO:0000256" key="6">
    <source>
        <dbReference type="SAM" id="Phobius"/>
    </source>
</evidence>
<dbReference type="InterPro" id="IPR011701">
    <property type="entry name" value="MFS"/>
</dbReference>
<feature type="compositionally biased region" description="Basic and acidic residues" evidence="5">
    <location>
        <begin position="10"/>
        <end position="44"/>
    </location>
</feature>